<dbReference type="Proteomes" id="UP000252586">
    <property type="component" value="Unassembled WGS sequence"/>
</dbReference>
<name>A0A366DAF1_9NOCA</name>
<dbReference type="InterPro" id="IPR036390">
    <property type="entry name" value="WH_DNA-bd_sf"/>
</dbReference>
<dbReference type="EMBL" id="QNRE01000012">
    <property type="protein sequence ID" value="RBO87003.1"/>
    <property type="molecule type" value="Genomic_DNA"/>
</dbReference>
<evidence type="ECO:0008006" key="3">
    <source>
        <dbReference type="Google" id="ProtNLM"/>
    </source>
</evidence>
<dbReference type="STRING" id="1210090.GCA_001613185_01320"/>
<sequence>MLESEARVMAALRSGTRTTRELLAVSEVAESTARRALRNLSWRGLVAPARDHSGSWALSGRGRAWAETARGRALLDVPARAR</sequence>
<keyword evidence="2" id="KW-1185">Reference proteome</keyword>
<comment type="caution">
    <text evidence="1">The sequence shown here is derived from an EMBL/GenBank/DDBJ whole genome shotgun (WGS) entry which is preliminary data.</text>
</comment>
<accession>A0A366DAF1</accession>
<protein>
    <recommendedName>
        <fullName evidence="3">HTH marR-type domain-containing protein</fullName>
    </recommendedName>
</protein>
<dbReference type="AlphaFoldDB" id="A0A366DAF1"/>
<reference evidence="1 2" key="1">
    <citation type="submission" date="2018-06" db="EMBL/GenBank/DDBJ databases">
        <title>Genomic Encyclopedia of Type Strains, Phase IV (KMG-IV): sequencing the most valuable type-strain genomes for metagenomic binning, comparative biology and taxonomic classification.</title>
        <authorList>
            <person name="Goeker M."/>
        </authorList>
    </citation>
    <scope>NUCLEOTIDE SEQUENCE [LARGE SCALE GENOMIC DNA]</scope>
    <source>
        <strain evidence="1 2">DSM 44599</strain>
    </source>
</reference>
<proteinExistence type="predicted"/>
<evidence type="ECO:0000313" key="1">
    <source>
        <dbReference type="EMBL" id="RBO87003.1"/>
    </source>
</evidence>
<organism evidence="1 2">
    <name type="scientific">Nocardia puris</name>
    <dbReference type="NCBI Taxonomy" id="208602"/>
    <lineage>
        <taxon>Bacteria</taxon>
        <taxon>Bacillati</taxon>
        <taxon>Actinomycetota</taxon>
        <taxon>Actinomycetes</taxon>
        <taxon>Mycobacteriales</taxon>
        <taxon>Nocardiaceae</taxon>
        <taxon>Nocardia</taxon>
    </lineage>
</organism>
<dbReference type="RefSeq" id="WP_067504911.1">
    <property type="nucleotide sequence ID" value="NZ_QNRE01000012.1"/>
</dbReference>
<gene>
    <name evidence="1" type="ORF">DFR74_112180</name>
</gene>
<dbReference type="SUPFAM" id="SSF46785">
    <property type="entry name" value="Winged helix' DNA-binding domain"/>
    <property type="match status" value="1"/>
</dbReference>
<evidence type="ECO:0000313" key="2">
    <source>
        <dbReference type="Proteomes" id="UP000252586"/>
    </source>
</evidence>